<feature type="compositionally biased region" description="Low complexity" evidence="6">
    <location>
        <begin position="270"/>
        <end position="295"/>
    </location>
</feature>
<evidence type="ECO:0000256" key="3">
    <source>
        <dbReference type="ARBA" id="ARBA00022692"/>
    </source>
</evidence>
<dbReference type="InterPro" id="IPR005828">
    <property type="entry name" value="MFS_sugar_transport-like"/>
</dbReference>
<dbReference type="PANTHER" id="PTHR23511:SF34">
    <property type="entry name" value="SYNAPTIC VESICLE GLYCOPROTEIN 2"/>
    <property type="match status" value="1"/>
</dbReference>
<dbReference type="PROSITE" id="PS00217">
    <property type="entry name" value="SUGAR_TRANSPORT_2"/>
    <property type="match status" value="1"/>
</dbReference>
<keyword evidence="2" id="KW-0813">Transport</keyword>
<keyword evidence="3 7" id="KW-0812">Transmembrane</keyword>
<organism evidence="9 10">
    <name type="scientific">Candidatus Brachybacterium merdavium</name>
    <dbReference type="NCBI Taxonomy" id="2838513"/>
    <lineage>
        <taxon>Bacteria</taxon>
        <taxon>Bacillati</taxon>
        <taxon>Actinomycetota</taxon>
        <taxon>Actinomycetes</taxon>
        <taxon>Micrococcales</taxon>
        <taxon>Dermabacteraceae</taxon>
        <taxon>Brachybacterium</taxon>
    </lineage>
</organism>
<comment type="subcellular location">
    <subcellularLocation>
        <location evidence="1">Cell membrane</location>
        <topology evidence="1">Multi-pass membrane protein</topology>
    </subcellularLocation>
</comment>
<feature type="compositionally biased region" description="Low complexity" evidence="6">
    <location>
        <begin position="1"/>
        <end position="42"/>
    </location>
</feature>
<evidence type="ECO:0000256" key="1">
    <source>
        <dbReference type="ARBA" id="ARBA00004651"/>
    </source>
</evidence>
<reference evidence="9" key="1">
    <citation type="journal article" date="2021" name="PeerJ">
        <title>Extensive microbial diversity within the chicken gut microbiome revealed by metagenomics and culture.</title>
        <authorList>
            <person name="Gilroy R."/>
            <person name="Ravi A."/>
            <person name="Getino M."/>
            <person name="Pursley I."/>
            <person name="Horton D.L."/>
            <person name="Alikhan N.F."/>
            <person name="Baker D."/>
            <person name="Gharbi K."/>
            <person name="Hall N."/>
            <person name="Watson M."/>
            <person name="Adriaenssens E.M."/>
            <person name="Foster-Nyarko E."/>
            <person name="Jarju S."/>
            <person name="Secka A."/>
            <person name="Antonio M."/>
            <person name="Oren A."/>
            <person name="Chaudhuri R.R."/>
            <person name="La Ragione R."/>
            <person name="Hildebrand F."/>
            <person name="Pallen M.J."/>
        </authorList>
    </citation>
    <scope>NUCLEOTIDE SEQUENCE</scope>
    <source>
        <strain evidence="9">ChiHjej13B12-24818</strain>
    </source>
</reference>
<feature type="transmembrane region" description="Helical" evidence="7">
    <location>
        <begin position="478"/>
        <end position="498"/>
    </location>
</feature>
<feature type="transmembrane region" description="Helical" evidence="7">
    <location>
        <begin position="362"/>
        <end position="383"/>
    </location>
</feature>
<dbReference type="GO" id="GO:0022857">
    <property type="term" value="F:transmembrane transporter activity"/>
    <property type="evidence" value="ECO:0007669"/>
    <property type="project" value="InterPro"/>
</dbReference>
<feature type="transmembrane region" description="Helical" evidence="7">
    <location>
        <begin position="415"/>
        <end position="437"/>
    </location>
</feature>
<dbReference type="PANTHER" id="PTHR23511">
    <property type="entry name" value="SYNAPTIC VESICLE GLYCOPROTEIN 2"/>
    <property type="match status" value="1"/>
</dbReference>
<evidence type="ECO:0000256" key="7">
    <source>
        <dbReference type="SAM" id="Phobius"/>
    </source>
</evidence>
<feature type="transmembrane region" description="Helical" evidence="7">
    <location>
        <begin position="327"/>
        <end position="347"/>
    </location>
</feature>
<dbReference type="PROSITE" id="PS00216">
    <property type="entry name" value="SUGAR_TRANSPORT_1"/>
    <property type="match status" value="1"/>
</dbReference>
<evidence type="ECO:0000313" key="9">
    <source>
        <dbReference type="EMBL" id="HJB10277.1"/>
    </source>
</evidence>
<feature type="region of interest" description="Disordered" evidence="6">
    <location>
        <begin position="270"/>
        <end position="299"/>
    </location>
</feature>
<sequence length="508" mass="51969">MTPAHAEPAGPAGPAGPPGAAEGLAPAGGAADPAEGQAPAGGVADPSVTRSQRLDRLPFTRKHGKLLVVSGLGWALDAMDVGLISFVIAALSVHWSITKGDGSLIASAGFAGMAIGASLGGLLADRIGRRSVFALTLLIYGVATGASALSTGLAMLIALRFVVGLGLGAELPVASTLMSEFAPARIRGRVIVWLEAFWALGWILAAVVGTFVAAEGHNGWRWALAMGMIPALYSLVIRLGMPESVRFLEQQGRHAEAERVVRSFEESAGIPAPAAAGTGPTSEASAASEGTAGSEDTAVSEGDGIPAAAASAAKQGIWSPALRRRTAGLWAVWFCINLSYYGAFIWIPTLLVDRGFGLPQSFAFTLIITLAQIPGYAVSAWLIEVIGRRWTLTVFLAGSAVAATAFGLADTEAMIIVSGCALSFFNLGAWGALYAIGPELYPTAVRGTGTGAAAGFGRIASLLAPFMVPLLVAFGGQILAFAVFAIAFGLAAAAAFTLPEQRGRALEE</sequence>
<reference evidence="9" key="2">
    <citation type="submission" date="2021-04" db="EMBL/GenBank/DDBJ databases">
        <authorList>
            <person name="Gilroy R."/>
        </authorList>
    </citation>
    <scope>NUCLEOTIDE SEQUENCE</scope>
    <source>
        <strain evidence="9">ChiHjej13B12-24818</strain>
    </source>
</reference>
<dbReference type="CDD" id="cd17316">
    <property type="entry name" value="MFS_SV2_like"/>
    <property type="match status" value="1"/>
</dbReference>
<keyword evidence="5 7" id="KW-0472">Membrane</keyword>
<evidence type="ECO:0000259" key="8">
    <source>
        <dbReference type="PROSITE" id="PS50850"/>
    </source>
</evidence>
<dbReference type="Gene3D" id="1.20.1250.20">
    <property type="entry name" value="MFS general substrate transporter like domains"/>
    <property type="match status" value="1"/>
</dbReference>
<feature type="transmembrane region" description="Helical" evidence="7">
    <location>
        <begin position="220"/>
        <end position="241"/>
    </location>
</feature>
<evidence type="ECO:0000256" key="4">
    <source>
        <dbReference type="ARBA" id="ARBA00022989"/>
    </source>
</evidence>
<gene>
    <name evidence="9" type="ORF">H9786_07060</name>
</gene>
<dbReference type="EMBL" id="DWZH01000053">
    <property type="protein sequence ID" value="HJB10277.1"/>
    <property type="molecule type" value="Genomic_DNA"/>
</dbReference>
<feature type="transmembrane region" description="Helical" evidence="7">
    <location>
        <begin position="190"/>
        <end position="214"/>
    </location>
</feature>
<feature type="domain" description="Major facilitator superfamily (MFS) profile" evidence="8">
    <location>
        <begin position="66"/>
        <end position="503"/>
    </location>
</feature>
<dbReference type="InterPro" id="IPR036259">
    <property type="entry name" value="MFS_trans_sf"/>
</dbReference>
<dbReference type="Pfam" id="PF00083">
    <property type="entry name" value="Sugar_tr"/>
    <property type="match status" value="1"/>
</dbReference>
<feature type="transmembrane region" description="Helical" evidence="7">
    <location>
        <begin position="449"/>
        <end position="472"/>
    </location>
</feature>
<evidence type="ECO:0000256" key="5">
    <source>
        <dbReference type="ARBA" id="ARBA00023136"/>
    </source>
</evidence>
<feature type="transmembrane region" description="Helical" evidence="7">
    <location>
        <begin position="157"/>
        <end position="178"/>
    </location>
</feature>
<evidence type="ECO:0000256" key="2">
    <source>
        <dbReference type="ARBA" id="ARBA00022448"/>
    </source>
</evidence>
<feature type="region of interest" description="Disordered" evidence="6">
    <location>
        <begin position="1"/>
        <end position="47"/>
    </location>
</feature>
<dbReference type="InterPro" id="IPR020846">
    <property type="entry name" value="MFS_dom"/>
</dbReference>
<dbReference type="GO" id="GO:0005886">
    <property type="term" value="C:plasma membrane"/>
    <property type="evidence" value="ECO:0007669"/>
    <property type="project" value="UniProtKB-SubCell"/>
</dbReference>
<feature type="transmembrane region" description="Helical" evidence="7">
    <location>
        <begin position="131"/>
        <end position="151"/>
    </location>
</feature>
<proteinExistence type="predicted"/>
<comment type="caution">
    <text evidence="9">The sequence shown here is derived from an EMBL/GenBank/DDBJ whole genome shotgun (WGS) entry which is preliminary data.</text>
</comment>
<dbReference type="InterPro" id="IPR005829">
    <property type="entry name" value="Sugar_transporter_CS"/>
</dbReference>
<dbReference type="Proteomes" id="UP000823823">
    <property type="component" value="Unassembled WGS sequence"/>
</dbReference>
<evidence type="ECO:0000313" key="10">
    <source>
        <dbReference type="Proteomes" id="UP000823823"/>
    </source>
</evidence>
<dbReference type="AlphaFoldDB" id="A0A9D2LCR3"/>
<accession>A0A9D2LCR3</accession>
<keyword evidence="4 7" id="KW-1133">Transmembrane helix</keyword>
<feature type="transmembrane region" description="Helical" evidence="7">
    <location>
        <begin position="103"/>
        <end position="124"/>
    </location>
</feature>
<feature type="transmembrane region" description="Helical" evidence="7">
    <location>
        <begin position="390"/>
        <end position="409"/>
    </location>
</feature>
<evidence type="ECO:0000256" key="6">
    <source>
        <dbReference type="SAM" id="MobiDB-lite"/>
    </source>
</evidence>
<feature type="transmembrane region" description="Helical" evidence="7">
    <location>
        <begin position="66"/>
        <end position="91"/>
    </location>
</feature>
<dbReference type="SUPFAM" id="SSF103473">
    <property type="entry name" value="MFS general substrate transporter"/>
    <property type="match status" value="1"/>
</dbReference>
<dbReference type="PROSITE" id="PS50850">
    <property type="entry name" value="MFS"/>
    <property type="match status" value="1"/>
</dbReference>
<name>A0A9D2LCR3_9MICO</name>
<protein>
    <submittedName>
        <fullName evidence="9">MFS transporter</fullName>
    </submittedName>
</protein>